<dbReference type="InterPro" id="IPR037925">
    <property type="entry name" value="FlgE/F/G-like"/>
</dbReference>
<evidence type="ECO:0000259" key="7">
    <source>
        <dbReference type="Pfam" id="PF22692"/>
    </source>
</evidence>
<dbReference type="AlphaFoldDB" id="A0A0Q0QK14"/>
<keyword evidence="8" id="KW-0282">Flagellum</keyword>
<comment type="subunit">
    <text evidence="4">The basal body constitutes a major portion of the flagellar organelle and consists of five rings (E,L,P,S, and M) mounted on a central rod. The rod consists of about 26 subunits of FlgG in the distal portion, and FlgB, FlgC and FlgF are thought to build up the proximal portion of the rod with about 6 subunits each.</text>
</comment>
<evidence type="ECO:0000313" key="8">
    <source>
        <dbReference type="EMBL" id="SDE60305.1"/>
    </source>
</evidence>
<dbReference type="InterPro" id="IPR012836">
    <property type="entry name" value="FlgF"/>
</dbReference>
<name>A0A0Q0QK14_RHOCA</name>
<dbReference type="Proteomes" id="UP000183812">
    <property type="component" value="Unassembled WGS sequence"/>
</dbReference>
<dbReference type="PANTHER" id="PTHR30435">
    <property type="entry name" value="FLAGELLAR PROTEIN"/>
    <property type="match status" value="1"/>
</dbReference>
<dbReference type="Pfam" id="PF22692">
    <property type="entry name" value="LlgE_F_G_D1"/>
    <property type="match status" value="1"/>
</dbReference>
<sequence length="237" mass="25518">MDNTIYAALARQSGLMQEMQVVANNMANVNTTGFRREGVVFSEYVDSLDGDEASLSMAHASGRIIDFEEGAIASTGNQLDFAIQGKGFFMVETPEGNQLTRAGSFLRSPEGELVTPEGFRVLDNGGAAIFLPADQGPIAVGEDGTLSAKGQPLAQLGLYEPQNSTSISLQAGTRFAVPEGTVPAENARVMQGVVEQSNVDPVREIARMVEVQRAYELGQTFLDREDERIRNVISTLK</sequence>
<feature type="domain" description="Flagellar basal-body/hook protein C-terminal" evidence="6">
    <location>
        <begin position="190"/>
        <end position="233"/>
    </location>
</feature>
<dbReference type="GO" id="GO:0071978">
    <property type="term" value="P:bacterial-type flagellum-dependent swarming motility"/>
    <property type="evidence" value="ECO:0007669"/>
    <property type="project" value="TreeGrafter"/>
</dbReference>
<comment type="subcellular location">
    <subcellularLocation>
        <location evidence="1 4">Bacterial flagellum basal body</location>
    </subcellularLocation>
</comment>
<feature type="domain" description="Flagellar hook protein FlgE/F/G-like D1" evidence="7">
    <location>
        <begin position="82"/>
        <end position="148"/>
    </location>
</feature>
<evidence type="ECO:0000256" key="3">
    <source>
        <dbReference type="ARBA" id="ARBA00023143"/>
    </source>
</evidence>
<evidence type="ECO:0000313" key="9">
    <source>
        <dbReference type="Proteomes" id="UP000183812"/>
    </source>
</evidence>
<dbReference type="EMBL" id="FNAY01000002">
    <property type="protein sequence ID" value="SDE60305.1"/>
    <property type="molecule type" value="Genomic_DNA"/>
</dbReference>
<keyword evidence="3 4" id="KW-0975">Bacterial flagellum</keyword>
<proteinExistence type="inferred from homology"/>
<feature type="domain" description="Flagellar basal body rod protein N-terminal" evidence="5">
    <location>
        <begin position="6"/>
        <end position="35"/>
    </location>
</feature>
<comment type="similarity">
    <text evidence="2 4">Belongs to the flagella basal body rod proteins family.</text>
</comment>
<dbReference type="InterPro" id="IPR020013">
    <property type="entry name" value="Flagellar_FlgE/F/G"/>
</dbReference>
<evidence type="ECO:0000259" key="5">
    <source>
        <dbReference type="Pfam" id="PF00460"/>
    </source>
</evidence>
<gene>
    <name evidence="8" type="ORF">SAMN04244550_00703</name>
</gene>
<dbReference type="InterPro" id="IPR010930">
    <property type="entry name" value="Flg_bb/hook_C_dom"/>
</dbReference>
<dbReference type="PANTHER" id="PTHR30435:SF19">
    <property type="entry name" value="FLAGELLAR BASAL-BODY ROD PROTEIN FLGG"/>
    <property type="match status" value="1"/>
</dbReference>
<dbReference type="OrthoDB" id="9804559at2"/>
<dbReference type="NCBIfam" id="TIGR02490">
    <property type="entry name" value="flgF"/>
    <property type="match status" value="1"/>
</dbReference>
<dbReference type="PROSITE" id="PS00588">
    <property type="entry name" value="FLAGELLA_BB_ROD"/>
    <property type="match status" value="1"/>
</dbReference>
<dbReference type="InterPro" id="IPR053967">
    <property type="entry name" value="LlgE_F_G-like_D1"/>
</dbReference>
<evidence type="ECO:0000256" key="4">
    <source>
        <dbReference type="RuleBase" id="RU362116"/>
    </source>
</evidence>
<protein>
    <recommendedName>
        <fullName evidence="4">Flagellar basal-body rod protein FlgF</fullName>
    </recommendedName>
</protein>
<reference evidence="8 9" key="1">
    <citation type="submission" date="2016-10" db="EMBL/GenBank/DDBJ databases">
        <authorList>
            <person name="de Groot N.N."/>
        </authorList>
    </citation>
    <scope>NUCLEOTIDE SEQUENCE [LARGE SCALE GENOMIC DNA]</scope>
    <source>
        <strain evidence="9">DSM 938 / 37b4</strain>
    </source>
</reference>
<keyword evidence="8" id="KW-0969">Cilium</keyword>
<dbReference type="InterPro" id="IPR001444">
    <property type="entry name" value="Flag_bb_rod_N"/>
</dbReference>
<organism evidence="8 9">
    <name type="scientific">Rhodobacter capsulatus</name>
    <name type="common">Rhodopseudomonas capsulata</name>
    <dbReference type="NCBI Taxonomy" id="1061"/>
    <lineage>
        <taxon>Bacteria</taxon>
        <taxon>Pseudomonadati</taxon>
        <taxon>Pseudomonadota</taxon>
        <taxon>Alphaproteobacteria</taxon>
        <taxon>Rhodobacterales</taxon>
        <taxon>Rhodobacter group</taxon>
        <taxon>Rhodobacter</taxon>
    </lineage>
</organism>
<dbReference type="NCBIfam" id="TIGR03506">
    <property type="entry name" value="FlgEFG_subfam"/>
    <property type="match status" value="1"/>
</dbReference>
<dbReference type="InterPro" id="IPR019776">
    <property type="entry name" value="Flagellar_basal_body_rod_CS"/>
</dbReference>
<accession>A0A0Q0QK14</accession>
<evidence type="ECO:0000259" key="6">
    <source>
        <dbReference type="Pfam" id="PF06429"/>
    </source>
</evidence>
<dbReference type="GO" id="GO:0030694">
    <property type="term" value="C:bacterial-type flagellum basal body, rod"/>
    <property type="evidence" value="ECO:0007669"/>
    <property type="project" value="UniProtKB-UniRule"/>
</dbReference>
<keyword evidence="8" id="KW-0966">Cell projection</keyword>
<dbReference type="SUPFAM" id="SSF117143">
    <property type="entry name" value="Flagellar hook protein flgE"/>
    <property type="match status" value="1"/>
</dbReference>
<evidence type="ECO:0000256" key="1">
    <source>
        <dbReference type="ARBA" id="ARBA00004117"/>
    </source>
</evidence>
<dbReference type="RefSeq" id="WP_055210276.1">
    <property type="nucleotide sequence ID" value="NZ_CP061202.1"/>
</dbReference>
<evidence type="ECO:0000256" key="2">
    <source>
        <dbReference type="ARBA" id="ARBA00009677"/>
    </source>
</evidence>
<dbReference type="Pfam" id="PF00460">
    <property type="entry name" value="Flg_bb_rod"/>
    <property type="match status" value="1"/>
</dbReference>
<dbReference type="Pfam" id="PF06429">
    <property type="entry name" value="Flg_bbr_C"/>
    <property type="match status" value="1"/>
</dbReference>
<dbReference type="NCBIfam" id="NF009332">
    <property type="entry name" value="PRK12690.1"/>
    <property type="match status" value="1"/>
</dbReference>